<comment type="caution">
    <text evidence="15">The sequence shown here is derived from an EMBL/GenBank/DDBJ whole genome shotgun (WGS) entry which is preliminary data.</text>
</comment>
<dbReference type="GO" id="GO:0005912">
    <property type="term" value="C:adherens junction"/>
    <property type="evidence" value="ECO:0007669"/>
    <property type="project" value="UniProtKB-SubCell"/>
</dbReference>
<dbReference type="Pfam" id="PF00335">
    <property type="entry name" value="Tetraspanin"/>
    <property type="match status" value="1"/>
</dbReference>
<dbReference type="GO" id="GO:0046930">
    <property type="term" value="C:pore complex"/>
    <property type="evidence" value="ECO:0007669"/>
    <property type="project" value="UniProtKB-ARBA"/>
</dbReference>
<feature type="transmembrane region" description="Helical" evidence="14">
    <location>
        <begin position="87"/>
        <end position="106"/>
    </location>
</feature>
<keyword evidence="6" id="KW-0963">Cytoplasm</keyword>
<dbReference type="Proteomes" id="UP001356427">
    <property type="component" value="Unassembled WGS sequence"/>
</dbReference>
<protein>
    <recommendedName>
        <fullName evidence="14">Tetraspanin</fullName>
    </recommendedName>
</protein>
<evidence type="ECO:0000256" key="8">
    <source>
        <dbReference type="ARBA" id="ARBA00022949"/>
    </source>
</evidence>
<feature type="disulfide bond" evidence="13">
    <location>
        <begin position="152"/>
        <end position="172"/>
    </location>
</feature>
<dbReference type="GO" id="GO:0072659">
    <property type="term" value="P:protein localization to plasma membrane"/>
    <property type="evidence" value="ECO:0007669"/>
    <property type="project" value="UniProtKB-ARBA"/>
</dbReference>
<dbReference type="PIRSF" id="PIRSF002419">
    <property type="entry name" value="Tetraspanin"/>
    <property type="match status" value="1"/>
</dbReference>
<keyword evidence="5" id="KW-1003">Cell membrane</keyword>
<evidence type="ECO:0000256" key="13">
    <source>
        <dbReference type="PIRSR" id="PIRSR002419-1"/>
    </source>
</evidence>
<evidence type="ECO:0000256" key="14">
    <source>
        <dbReference type="RuleBase" id="RU361218"/>
    </source>
</evidence>
<evidence type="ECO:0000256" key="4">
    <source>
        <dbReference type="ARBA" id="ARBA00006840"/>
    </source>
</evidence>
<evidence type="ECO:0000256" key="2">
    <source>
        <dbReference type="ARBA" id="ARBA00004536"/>
    </source>
</evidence>
<dbReference type="AlphaFoldDB" id="A0AAN8R180"/>
<evidence type="ECO:0000256" key="7">
    <source>
        <dbReference type="ARBA" id="ARBA00022692"/>
    </source>
</evidence>
<evidence type="ECO:0000256" key="1">
    <source>
        <dbReference type="ARBA" id="ARBA00004496"/>
    </source>
</evidence>
<evidence type="ECO:0000256" key="10">
    <source>
        <dbReference type="ARBA" id="ARBA00023136"/>
    </source>
</evidence>
<keyword evidence="11 13" id="KW-1015">Disulfide bond</keyword>
<dbReference type="SUPFAM" id="SSF48652">
    <property type="entry name" value="Tetraspanin"/>
    <property type="match status" value="1"/>
</dbReference>
<dbReference type="InterPro" id="IPR018499">
    <property type="entry name" value="Tetraspanin/Peripherin"/>
</dbReference>
<keyword evidence="16" id="KW-1185">Reference proteome</keyword>
<dbReference type="FunFam" id="1.10.1450.10:FF:000007">
    <property type="entry name" value="Tetraspanin"/>
    <property type="match status" value="1"/>
</dbReference>
<feature type="transmembrane region" description="Helical" evidence="14">
    <location>
        <begin position="12"/>
        <end position="34"/>
    </location>
</feature>
<comment type="similarity">
    <text evidence="4 14">Belongs to the tetraspanin (TM4SF) family.</text>
</comment>
<dbReference type="PRINTS" id="PR00259">
    <property type="entry name" value="TMFOUR"/>
</dbReference>
<keyword evidence="9 14" id="KW-1133">Transmembrane helix</keyword>
<keyword evidence="8" id="KW-0965">Cell junction</keyword>
<feature type="transmembrane region" description="Helical" evidence="14">
    <location>
        <begin position="205"/>
        <end position="226"/>
    </location>
</feature>
<evidence type="ECO:0000256" key="9">
    <source>
        <dbReference type="ARBA" id="ARBA00022989"/>
    </source>
</evidence>
<evidence type="ECO:0000313" key="16">
    <source>
        <dbReference type="Proteomes" id="UP001356427"/>
    </source>
</evidence>
<gene>
    <name evidence="15" type="ORF">J4Q44_G00096480</name>
</gene>
<evidence type="ECO:0000256" key="3">
    <source>
        <dbReference type="ARBA" id="ARBA00004651"/>
    </source>
</evidence>
<keyword evidence="12" id="KW-0325">Glycoprotein</keyword>
<dbReference type="GO" id="GO:0051604">
    <property type="term" value="P:protein maturation"/>
    <property type="evidence" value="ECO:0007669"/>
    <property type="project" value="UniProtKB-ARBA"/>
</dbReference>
<accession>A0AAN8R180</accession>
<proteinExistence type="inferred from homology"/>
<comment type="subcellular location">
    <subcellularLocation>
        <location evidence="2">Cell junction</location>
        <location evidence="2">Adherens junction</location>
    </subcellularLocation>
    <subcellularLocation>
        <location evidence="3">Cell membrane</location>
        <topology evidence="3">Multi-pass membrane protein</topology>
    </subcellularLocation>
    <subcellularLocation>
        <location evidence="1">Cytoplasm</location>
    </subcellularLocation>
    <subcellularLocation>
        <location evidence="14">Membrane</location>
        <topology evidence="14">Multi-pass membrane protein</topology>
    </subcellularLocation>
</comment>
<evidence type="ECO:0000256" key="12">
    <source>
        <dbReference type="ARBA" id="ARBA00023180"/>
    </source>
</evidence>
<dbReference type="PANTHER" id="PTHR19282:SF168">
    <property type="entry name" value="TETRASPANIN"/>
    <property type="match status" value="1"/>
</dbReference>
<dbReference type="GO" id="GO:0019899">
    <property type="term" value="F:enzyme binding"/>
    <property type="evidence" value="ECO:0007669"/>
    <property type="project" value="UniProtKB-ARBA"/>
</dbReference>
<evidence type="ECO:0000313" key="15">
    <source>
        <dbReference type="EMBL" id="KAK6320541.1"/>
    </source>
</evidence>
<dbReference type="InterPro" id="IPR008952">
    <property type="entry name" value="Tetraspanin_EC2_sf"/>
</dbReference>
<dbReference type="EMBL" id="JAGTTL010000007">
    <property type="protein sequence ID" value="KAK6320541.1"/>
    <property type="molecule type" value="Genomic_DNA"/>
</dbReference>
<feature type="transmembrane region" description="Helical" evidence="14">
    <location>
        <begin position="54"/>
        <end position="75"/>
    </location>
</feature>
<organism evidence="15 16">
    <name type="scientific">Coregonus suidteri</name>
    <dbReference type="NCBI Taxonomy" id="861788"/>
    <lineage>
        <taxon>Eukaryota</taxon>
        <taxon>Metazoa</taxon>
        <taxon>Chordata</taxon>
        <taxon>Craniata</taxon>
        <taxon>Vertebrata</taxon>
        <taxon>Euteleostomi</taxon>
        <taxon>Actinopterygii</taxon>
        <taxon>Neopterygii</taxon>
        <taxon>Teleostei</taxon>
        <taxon>Protacanthopterygii</taxon>
        <taxon>Salmoniformes</taxon>
        <taxon>Salmonidae</taxon>
        <taxon>Coregoninae</taxon>
        <taxon>Coregonus</taxon>
    </lineage>
</organism>
<name>A0AAN8R180_9TELE</name>
<evidence type="ECO:0000256" key="6">
    <source>
        <dbReference type="ARBA" id="ARBA00022490"/>
    </source>
</evidence>
<evidence type="ECO:0000256" key="11">
    <source>
        <dbReference type="ARBA" id="ARBA00023157"/>
    </source>
</evidence>
<dbReference type="PANTHER" id="PTHR19282">
    <property type="entry name" value="TETRASPANIN"/>
    <property type="match status" value="1"/>
</dbReference>
<evidence type="ECO:0000256" key="5">
    <source>
        <dbReference type="ARBA" id="ARBA00022475"/>
    </source>
</evidence>
<keyword evidence="10 14" id="KW-0472">Membrane</keyword>
<dbReference type="InterPro" id="IPR000301">
    <property type="entry name" value="Tetraspanin_animals"/>
</dbReference>
<dbReference type="Gene3D" id="1.10.1450.10">
    <property type="entry name" value="Tetraspanin"/>
    <property type="match status" value="1"/>
</dbReference>
<dbReference type="GO" id="GO:0046931">
    <property type="term" value="P:pore complex assembly"/>
    <property type="evidence" value="ECO:0007669"/>
    <property type="project" value="UniProtKB-ARBA"/>
</dbReference>
<keyword evidence="7 14" id="KW-0812">Transmembrane</keyword>
<reference evidence="15 16" key="1">
    <citation type="submission" date="2021-04" db="EMBL/GenBank/DDBJ databases">
        <authorList>
            <person name="De Guttry C."/>
            <person name="Zahm M."/>
            <person name="Klopp C."/>
            <person name="Cabau C."/>
            <person name="Louis A."/>
            <person name="Berthelot C."/>
            <person name="Parey E."/>
            <person name="Roest Crollius H."/>
            <person name="Montfort J."/>
            <person name="Robinson-Rechavi M."/>
            <person name="Bucao C."/>
            <person name="Bouchez O."/>
            <person name="Gislard M."/>
            <person name="Lluch J."/>
            <person name="Milhes M."/>
            <person name="Lampietro C."/>
            <person name="Lopez Roques C."/>
            <person name="Donnadieu C."/>
            <person name="Braasch I."/>
            <person name="Desvignes T."/>
            <person name="Postlethwait J."/>
            <person name="Bobe J."/>
            <person name="Wedekind C."/>
            <person name="Guiguen Y."/>
        </authorList>
    </citation>
    <scope>NUCLEOTIDE SEQUENCE [LARGE SCALE GENOMIC DNA]</scope>
    <source>
        <strain evidence="15">Cs_M1</strain>
        <tissue evidence="15">Blood</tissue>
    </source>
</reference>
<dbReference type="GO" id="GO:0005737">
    <property type="term" value="C:cytoplasm"/>
    <property type="evidence" value="ECO:0007669"/>
    <property type="project" value="UniProtKB-SubCell"/>
</dbReference>
<sequence length="270" mass="30352">MVKGIKKYITIKYTLFVCCYIFWVASAVLIAVGIYAKFAKEKDVVDTLMTDPALLLIVIGALMFMITFFGCFGALRNGTCLLKTFSGILVVILLLQITAAVLGFLFTDKVLERTEKLMRKAIFQCCGVHSYKDWSDNVYFQCSAENPSLEACGVPFSCCLRLRNETVFNTMCGYEVQSMEESSAGRTVYTNGCLDKVVWWGKQNLFLVGGITVGLLCLELCMITLASCQVSRIKTVQQRTKQDVGKHPSLTRERLDSNVWYPASWDFNKE</sequence>
<dbReference type="GO" id="GO:0005886">
    <property type="term" value="C:plasma membrane"/>
    <property type="evidence" value="ECO:0007669"/>
    <property type="project" value="UniProtKB-SubCell"/>
</dbReference>